<proteinExistence type="predicted"/>
<dbReference type="RefSeq" id="WP_050726210.1">
    <property type="nucleotide sequence ID" value="NZ_CP012332.1"/>
</dbReference>
<feature type="domain" description="DUF6916" evidence="1">
    <location>
        <begin position="5"/>
        <end position="101"/>
    </location>
</feature>
<dbReference type="STRING" id="1391653.AKJ08_2365"/>
<sequence>MLEGLTAAQFSSRIGESFVLRLDGGEPPELELVLSEVAEGPVDPRPPEARRAPFSLLFRGPASPALPQRIYKLRHRELGELEIFLVPIRRDAQGLVYEAIFG</sequence>
<keyword evidence="3" id="KW-1185">Reference proteome</keyword>
<dbReference type="OrthoDB" id="8926597at2"/>
<evidence type="ECO:0000313" key="3">
    <source>
        <dbReference type="Proteomes" id="UP000055590"/>
    </source>
</evidence>
<evidence type="ECO:0000259" key="1">
    <source>
        <dbReference type="Pfam" id="PF21880"/>
    </source>
</evidence>
<accession>A0A0K1PEL7</accession>
<dbReference type="Proteomes" id="UP000055590">
    <property type="component" value="Chromosome"/>
</dbReference>
<dbReference type="EMBL" id="CP012332">
    <property type="protein sequence ID" value="AKU91978.1"/>
    <property type="molecule type" value="Genomic_DNA"/>
</dbReference>
<reference evidence="2 3" key="1">
    <citation type="submission" date="2015-08" db="EMBL/GenBank/DDBJ databases">
        <authorList>
            <person name="Babu N.S."/>
            <person name="Beckwith C.J."/>
            <person name="Beseler K.G."/>
            <person name="Brison A."/>
            <person name="Carone J.V."/>
            <person name="Caskin T.P."/>
            <person name="Diamond M."/>
            <person name="Durham M.E."/>
            <person name="Foxe J.M."/>
            <person name="Go M."/>
            <person name="Henderson B.A."/>
            <person name="Jones I.B."/>
            <person name="McGettigan J.A."/>
            <person name="Micheletti S.J."/>
            <person name="Nasrallah M.E."/>
            <person name="Ortiz D."/>
            <person name="Piller C.R."/>
            <person name="Privatt S.R."/>
            <person name="Schneider S.L."/>
            <person name="Sharp S."/>
            <person name="Smith T.C."/>
            <person name="Stanton J.D."/>
            <person name="Ullery H.E."/>
            <person name="Wilson R.J."/>
            <person name="Serrano M.G."/>
            <person name="Buck G."/>
            <person name="Lee V."/>
            <person name="Wang Y."/>
            <person name="Carvalho R."/>
            <person name="Voegtly L."/>
            <person name="Shi R."/>
            <person name="Duckworth R."/>
            <person name="Johnson A."/>
            <person name="Loviza R."/>
            <person name="Walstead R."/>
            <person name="Shah Z."/>
            <person name="Kiflezghi M."/>
            <person name="Wade K."/>
            <person name="Ball S.L."/>
            <person name="Bradley K.W."/>
            <person name="Asai D.J."/>
            <person name="Bowman C.A."/>
            <person name="Russell D.A."/>
            <person name="Pope W.H."/>
            <person name="Jacobs-Sera D."/>
            <person name="Hendrix R.W."/>
            <person name="Hatfull G.F."/>
        </authorList>
    </citation>
    <scope>NUCLEOTIDE SEQUENCE [LARGE SCALE GENOMIC DNA]</scope>
    <source>
        <strain evidence="2 3">DSM 27710</strain>
    </source>
</reference>
<evidence type="ECO:0000313" key="2">
    <source>
        <dbReference type="EMBL" id="AKU91978.1"/>
    </source>
</evidence>
<name>A0A0K1PEL7_9BACT</name>
<dbReference type="Pfam" id="PF21880">
    <property type="entry name" value="DUF6916"/>
    <property type="match status" value="1"/>
</dbReference>
<organism evidence="2 3">
    <name type="scientific">Vulgatibacter incomptus</name>
    <dbReference type="NCBI Taxonomy" id="1391653"/>
    <lineage>
        <taxon>Bacteria</taxon>
        <taxon>Pseudomonadati</taxon>
        <taxon>Myxococcota</taxon>
        <taxon>Myxococcia</taxon>
        <taxon>Myxococcales</taxon>
        <taxon>Cystobacterineae</taxon>
        <taxon>Vulgatibacteraceae</taxon>
        <taxon>Vulgatibacter</taxon>
    </lineage>
</organism>
<gene>
    <name evidence="2" type="ORF">AKJ08_2365</name>
</gene>
<dbReference type="KEGG" id="vin:AKJ08_2365"/>
<protein>
    <recommendedName>
        <fullName evidence="1">DUF6916 domain-containing protein</fullName>
    </recommendedName>
</protein>
<dbReference type="AlphaFoldDB" id="A0A0K1PEL7"/>
<dbReference type="InterPro" id="IPR054209">
    <property type="entry name" value="DUF6916"/>
</dbReference>